<evidence type="ECO:0000256" key="4">
    <source>
        <dbReference type="ARBA" id="ARBA00022833"/>
    </source>
</evidence>
<sequence>MVKAVIVDAPGRPPRVADLEPRTLGPGDVRVRIAAAGVCHSDLSMINGTLTPAFPLVLGHEASGTIAETGDAVTGVGPGDRVVLNWAAACRTCWYCLQGEPWLCSAVEGVTSVPSGRLADGTEVHACMGVGAFAEEVVLPAHAVVPLPDGVPLDLASLLGCAVLTGFGAVRNTAGVRSGESVLVIGLGGVGLSAVLGAKLAGAGPIIAVDVSPGKEELALAAGATHFVLSEPKLAKRVRALTGGRGADHAFDCVGAPATIRSAWGSVRRGGRCTIVGVGGRDAEVTFNPLELFHFSRTLTSSIYGASDPARDVPLLAAQVELGNLDLATLVTHRIGPGEVGEAFERMGTGTGARSLLAWSAA</sequence>
<dbReference type="InterPro" id="IPR036291">
    <property type="entry name" value="NAD(P)-bd_dom_sf"/>
</dbReference>
<comment type="similarity">
    <text evidence="2 6">Belongs to the zinc-containing alcohol dehydrogenase family.</text>
</comment>
<keyword evidence="3 6" id="KW-0479">Metal-binding</keyword>
<proteinExistence type="inferred from homology"/>
<dbReference type="InterPro" id="IPR011032">
    <property type="entry name" value="GroES-like_sf"/>
</dbReference>
<feature type="domain" description="Enoyl reductase (ER)" evidence="7">
    <location>
        <begin position="11"/>
        <end position="357"/>
    </location>
</feature>
<evidence type="ECO:0000256" key="2">
    <source>
        <dbReference type="ARBA" id="ARBA00008072"/>
    </source>
</evidence>
<dbReference type="FunFam" id="3.40.50.720:FF:000003">
    <property type="entry name" value="S-(hydroxymethyl)glutathione dehydrogenase"/>
    <property type="match status" value="1"/>
</dbReference>
<evidence type="ECO:0000256" key="3">
    <source>
        <dbReference type="ARBA" id="ARBA00022723"/>
    </source>
</evidence>
<keyword evidence="4 6" id="KW-0862">Zinc</keyword>
<dbReference type="InterPro" id="IPR002328">
    <property type="entry name" value="ADH_Zn_CS"/>
</dbReference>
<dbReference type="Pfam" id="PF00107">
    <property type="entry name" value="ADH_zinc_N"/>
    <property type="match status" value="1"/>
</dbReference>
<comment type="caution">
    <text evidence="8">The sequence shown here is derived from an EMBL/GenBank/DDBJ whole genome shotgun (WGS) entry which is preliminary data.</text>
</comment>
<evidence type="ECO:0000313" key="8">
    <source>
        <dbReference type="EMBL" id="PXY35501.1"/>
    </source>
</evidence>
<dbReference type="PROSITE" id="PS00059">
    <property type="entry name" value="ADH_ZINC"/>
    <property type="match status" value="1"/>
</dbReference>
<evidence type="ECO:0000313" key="9">
    <source>
        <dbReference type="Proteomes" id="UP000247892"/>
    </source>
</evidence>
<name>A0A318LMB8_9PSEU</name>
<dbReference type="InterPro" id="IPR020843">
    <property type="entry name" value="ER"/>
</dbReference>
<evidence type="ECO:0000256" key="6">
    <source>
        <dbReference type="RuleBase" id="RU361277"/>
    </source>
</evidence>
<dbReference type="Proteomes" id="UP000247892">
    <property type="component" value="Unassembled WGS sequence"/>
</dbReference>
<dbReference type="SMART" id="SM00829">
    <property type="entry name" value="PKS_ER"/>
    <property type="match status" value="1"/>
</dbReference>
<dbReference type="AlphaFoldDB" id="A0A318LMB8"/>
<evidence type="ECO:0000256" key="1">
    <source>
        <dbReference type="ARBA" id="ARBA00001947"/>
    </source>
</evidence>
<accession>A0A318LMB8</accession>
<dbReference type="GO" id="GO:0008270">
    <property type="term" value="F:zinc ion binding"/>
    <property type="evidence" value="ECO:0007669"/>
    <property type="project" value="InterPro"/>
</dbReference>
<evidence type="ECO:0000256" key="5">
    <source>
        <dbReference type="ARBA" id="ARBA00023002"/>
    </source>
</evidence>
<dbReference type="InterPro" id="IPR013149">
    <property type="entry name" value="ADH-like_C"/>
</dbReference>
<dbReference type="RefSeq" id="WP_110335500.1">
    <property type="nucleotide sequence ID" value="NZ_JBHVKT010000028.1"/>
</dbReference>
<organism evidence="8 9">
    <name type="scientific">Prauserella flavalba</name>
    <dbReference type="NCBI Taxonomy" id="1477506"/>
    <lineage>
        <taxon>Bacteria</taxon>
        <taxon>Bacillati</taxon>
        <taxon>Actinomycetota</taxon>
        <taxon>Actinomycetes</taxon>
        <taxon>Pseudonocardiales</taxon>
        <taxon>Pseudonocardiaceae</taxon>
        <taxon>Prauserella</taxon>
    </lineage>
</organism>
<dbReference type="Gene3D" id="3.90.180.10">
    <property type="entry name" value="Medium-chain alcohol dehydrogenases, catalytic domain"/>
    <property type="match status" value="1"/>
</dbReference>
<dbReference type="InterPro" id="IPR013154">
    <property type="entry name" value="ADH-like_N"/>
</dbReference>
<dbReference type="Gene3D" id="3.40.50.720">
    <property type="entry name" value="NAD(P)-binding Rossmann-like Domain"/>
    <property type="match status" value="1"/>
</dbReference>
<comment type="cofactor">
    <cofactor evidence="1 6">
        <name>Zn(2+)</name>
        <dbReference type="ChEBI" id="CHEBI:29105"/>
    </cofactor>
</comment>
<protein>
    <submittedName>
        <fullName evidence="8">Alcohol dehydrogenase</fullName>
    </submittedName>
</protein>
<dbReference type="SUPFAM" id="SSF51735">
    <property type="entry name" value="NAD(P)-binding Rossmann-fold domains"/>
    <property type="match status" value="1"/>
</dbReference>
<gene>
    <name evidence="8" type="ORF">BA062_08240</name>
</gene>
<keyword evidence="9" id="KW-1185">Reference proteome</keyword>
<dbReference type="PANTHER" id="PTHR43350:SF21">
    <property type="entry name" value="S-NITROSOMYCOTHIOL REDUCTASE MSCR"/>
    <property type="match status" value="1"/>
</dbReference>
<keyword evidence="5" id="KW-0560">Oxidoreductase</keyword>
<dbReference type="GO" id="GO:0016491">
    <property type="term" value="F:oxidoreductase activity"/>
    <property type="evidence" value="ECO:0007669"/>
    <property type="project" value="UniProtKB-KW"/>
</dbReference>
<evidence type="ECO:0000259" key="7">
    <source>
        <dbReference type="SMART" id="SM00829"/>
    </source>
</evidence>
<reference evidence="8 9" key="1">
    <citation type="submission" date="2016-07" db="EMBL/GenBank/DDBJ databases">
        <title>Draft genome sequence of Prauserella sp. YIM 121212, isolated from alkaline soil.</title>
        <authorList>
            <person name="Ruckert C."/>
            <person name="Albersmeier A."/>
            <person name="Jiang C.-L."/>
            <person name="Jiang Y."/>
            <person name="Kalinowski J."/>
            <person name="Schneider O."/>
            <person name="Winkler A."/>
            <person name="Zotchev S.B."/>
        </authorList>
    </citation>
    <scope>NUCLEOTIDE SEQUENCE [LARGE SCALE GENOMIC DNA]</scope>
    <source>
        <strain evidence="8 9">YIM 121212</strain>
    </source>
</reference>
<dbReference type="EMBL" id="MASU01000005">
    <property type="protein sequence ID" value="PXY35501.1"/>
    <property type="molecule type" value="Genomic_DNA"/>
</dbReference>
<dbReference type="OrthoDB" id="3265141at2"/>
<dbReference type="Pfam" id="PF08240">
    <property type="entry name" value="ADH_N"/>
    <property type="match status" value="1"/>
</dbReference>
<dbReference type="PANTHER" id="PTHR43350">
    <property type="entry name" value="NAD-DEPENDENT ALCOHOL DEHYDROGENASE"/>
    <property type="match status" value="1"/>
</dbReference>
<dbReference type="SUPFAM" id="SSF50129">
    <property type="entry name" value="GroES-like"/>
    <property type="match status" value="1"/>
</dbReference>
<dbReference type="CDD" id="cd08279">
    <property type="entry name" value="Zn_ADH_class_III"/>
    <property type="match status" value="1"/>
</dbReference>